<reference evidence="1 2" key="1">
    <citation type="submission" date="2022-05" db="EMBL/GenBank/DDBJ databases">
        <title>Genome Sequencing of Bee-Associated Microbes.</title>
        <authorList>
            <person name="Dunlap C."/>
        </authorList>
    </citation>
    <scope>NUCLEOTIDE SEQUENCE [LARGE SCALE GENOMIC DNA]</scope>
    <source>
        <strain evidence="1 2">NRRL B-04010</strain>
    </source>
</reference>
<comment type="caution">
    <text evidence="1">The sequence shown here is derived from an EMBL/GenBank/DDBJ whole genome shotgun (WGS) entry which is preliminary data.</text>
</comment>
<dbReference type="RefSeq" id="WP_268598712.1">
    <property type="nucleotide sequence ID" value="NZ_JAMDNP010000015.1"/>
</dbReference>
<accession>A0ABT4GVA9</accession>
<evidence type="ECO:0000313" key="1">
    <source>
        <dbReference type="EMBL" id="MCY9760621.1"/>
    </source>
</evidence>
<name>A0ABT4GVA9_PAEAL</name>
<dbReference type="EMBL" id="JAMDNP010000015">
    <property type="protein sequence ID" value="MCY9760621.1"/>
    <property type="molecule type" value="Genomic_DNA"/>
</dbReference>
<evidence type="ECO:0000313" key="2">
    <source>
        <dbReference type="Proteomes" id="UP001527181"/>
    </source>
</evidence>
<dbReference type="Proteomes" id="UP001527181">
    <property type="component" value="Unassembled WGS sequence"/>
</dbReference>
<sequence>MDGVRKARSDKKKAIAAPLDKNTIEQIAHISYVCDLPAKSIGEIICREGIRSTKVLQEIRGHFRRDLQYGENQCFFGDMNKPSFKLPYRACKRLYMRYYQFEHDKFSALAYALDCSVQVAAALLITTSMKRSNIVYPVLGKHIQINMDKQRLEKLKSLCRQLDMQSQEEFITVPMVIAHAIRESLEKTVKVQNILNKWIK</sequence>
<keyword evidence="2" id="KW-1185">Reference proteome</keyword>
<proteinExistence type="predicted"/>
<gene>
    <name evidence="1" type="ORF">M5X12_08530</name>
</gene>
<organism evidence="1 2">
    <name type="scientific">Paenibacillus alvei</name>
    <name type="common">Bacillus alvei</name>
    <dbReference type="NCBI Taxonomy" id="44250"/>
    <lineage>
        <taxon>Bacteria</taxon>
        <taxon>Bacillati</taxon>
        <taxon>Bacillota</taxon>
        <taxon>Bacilli</taxon>
        <taxon>Bacillales</taxon>
        <taxon>Paenibacillaceae</taxon>
        <taxon>Paenibacillus</taxon>
    </lineage>
</organism>
<protein>
    <submittedName>
        <fullName evidence="1">Uncharacterized protein</fullName>
    </submittedName>
</protein>